<dbReference type="Gene3D" id="3.40.50.150">
    <property type="entry name" value="Vaccinia Virus protein VP39"/>
    <property type="match status" value="1"/>
</dbReference>
<dbReference type="InterPro" id="IPR013216">
    <property type="entry name" value="Methyltransf_11"/>
</dbReference>
<dbReference type="InterPro" id="IPR029063">
    <property type="entry name" value="SAM-dependent_MTases_sf"/>
</dbReference>
<proteinExistence type="predicted"/>
<comment type="caution">
    <text evidence="2">The sequence shown here is derived from an EMBL/GenBank/DDBJ whole genome shotgun (WGS) entry which is preliminary data.</text>
</comment>
<dbReference type="EMBL" id="LDJR01000060">
    <property type="protein sequence ID" value="OAK67370.1"/>
    <property type="molecule type" value="Genomic_DNA"/>
</dbReference>
<gene>
    <name evidence="2" type="ORF">ABB05_19675</name>
</gene>
<dbReference type="GO" id="GO:0032259">
    <property type="term" value="P:methylation"/>
    <property type="evidence" value="ECO:0007669"/>
    <property type="project" value="UniProtKB-KW"/>
</dbReference>
<evidence type="ECO:0000313" key="2">
    <source>
        <dbReference type="EMBL" id="OAK67370.1"/>
    </source>
</evidence>
<dbReference type="RefSeq" id="WP_064468769.1">
    <property type="nucleotide sequence ID" value="NZ_JAGGKH010000004.1"/>
</dbReference>
<keyword evidence="2" id="KW-0808">Transferase</keyword>
<accession>A0A177ZJ43</accession>
<dbReference type="CDD" id="cd02440">
    <property type="entry name" value="AdoMet_MTases"/>
    <property type="match status" value="1"/>
</dbReference>
<reference evidence="2 3" key="1">
    <citation type="submission" date="2015-05" db="EMBL/GenBank/DDBJ databases">
        <title>Comparison of genome.</title>
        <authorList>
            <person name="Zheng Z."/>
            <person name="Sun M."/>
        </authorList>
    </citation>
    <scope>NUCLEOTIDE SEQUENCE [LARGE SCALE GENOMIC DNA]</scope>
    <source>
        <strain evidence="2 3">G25-74</strain>
    </source>
</reference>
<organism evidence="2 3">
    <name type="scientific">Lederbergia galactosidilytica</name>
    <dbReference type="NCBI Taxonomy" id="217031"/>
    <lineage>
        <taxon>Bacteria</taxon>
        <taxon>Bacillati</taxon>
        <taxon>Bacillota</taxon>
        <taxon>Bacilli</taxon>
        <taxon>Bacillales</taxon>
        <taxon>Bacillaceae</taxon>
        <taxon>Lederbergia</taxon>
    </lineage>
</organism>
<feature type="domain" description="Methyltransferase type 11" evidence="1">
    <location>
        <begin position="54"/>
        <end position="125"/>
    </location>
</feature>
<sequence>MNEQEYDRLLGIETTGTQDWSLRLAQYHPYEATPYQALDTLFHQYEWTSEERIVDYGCGKGRLLFYLHYRFGLSGTGIEVSKKRCEEAEANLLRYREKNGGKPDSIQFKCCPAETYEVQLQDNRFYFFNPFAVHIFKKVVGQILLSIKQNPRPVELILYYPSVDYLEFLETHTPFEIYREIQVVGLYEENKNERFLIYRL</sequence>
<protein>
    <submittedName>
        <fullName evidence="2">SAM-dependent methyltransferase</fullName>
    </submittedName>
</protein>
<dbReference type="AlphaFoldDB" id="A0A177ZJ43"/>
<dbReference type="Proteomes" id="UP000077881">
    <property type="component" value="Unassembled WGS sequence"/>
</dbReference>
<dbReference type="PATRIC" id="fig|217031.6.peg.4271"/>
<name>A0A177ZJ43_9BACI</name>
<dbReference type="SUPFAM" id="SSF53335">
    <property type="entry name" value="S-adenosyl-L-methionine-dependent methyltransferases"/>
    <property type="match status" value="1"/>
</dbReference>
<evidence type="ECO:0000313" key="3">
    <source>
        <dbReference type="Proteomes" id="UP000077881"/>
    </source>
</evidence>
<dbReference type="OrthoDB" id="9780095at2"/>
<keyword evidence="2" id="KW-0489">Methyltransferase</keyword>
<dbReference type="Pfam" id="PF08241">
    <property type="entry name" value="Methyltransf_11"/>
    <property type="match status" value="1"/>
</dbReference>
<evidence type="ECO:0000259" key="1">
    <source>
        <dbReference type="Pfam" id="PF08241"/>
    </source>
</evidence>
<keyword evidence="3" id="KW-1185">Reference proteome</keyword>
<dbReference type="GO" id="GO:0008757">
    <property type="term" value="F:S-adenosylmethionine-dependent methyltransferase activity"/>
    <property type="evidence" value="ECO:0007669"/>
    <property type="project" value="InterPro"/>
</dbReference>
<dbReference type="STRING" id="217031.ABB05_19675"/>